<sequence length="244" mass="26519">MMGNAFSFIVSLSTGAIGLTLGVFLTYSLSSKGKRFEGMMLAFTAGLMLSIVCFELLPKAFEVGGLEIGLLGICIGIGMVILIEQYLDHHKHERMRYDNMYIRRAILLAIAFSIHNIPEGIAIGSMLSLSPEEGLYFAFAILVHNVPEGMIIALPLKKSKVSLWYAIIIIAIISLFMGLGAMVGVSLSNISQMYISLSLAIASGIMLYVTTGEIIVKSMNQWKGRSISLTIILGILLGVILSRH</sequence>
<keyword evidence="10" id="KW-1185">Reference proteome</keyword>
<keyword evidence="3" id="KW-1003">Cell membrane</keyword>
<evidence type="ECO:0000256" key="5">
    <source>
        <dbReference type="ARBA" id="ARBA00022833"/>
    </source>
</evidence>
<feature type="transmembrane region" description="Helical" evidence="8">
    <location>
        <begin position="39"/>
        <end position="57"/>
    </location>
</feature>
<feature type="transmembrane region" description="Helical" evidence="8">
    <location>
        <begin position="105"/>
        <end position="129"/>
    </location>
</feature>
<keyword evidence="7 8" id="KW-0472">Membrane</keyword>
<gene>
    <name evidence="9" type="ORF">HZI73_17310</name>
</gene>
<reference evidence="9" key="1">
    <citation type="submission" date="2020-07" db="EMBL/GenBank/DDBJ databases">
        <title>Vallitalea pronyensis genome.</title>
        <authorList>
            <person name="Postec A."/>
        </authorList>
    </citation>
    <scope>NUCLEOTIDE SEQUENCE</scope>
    <source>
        <strain evidence="9">FatNI3</strain>
    </source>
</reference>
<dbReference type="GO" id="GO:0005886">
    <property type="term" value="C:plasma membrane"/>
    <property type="evidence" value="ECO:0007669"/>
    <property type="project" value="UniProtKB-SubCell"/>
</dbReference>
<feature type="transmembrane region" description="Helical" evidence="8">
    <location>
        <begin position="222"/>
        <end position="241"/>
    </location>
</feature>
<dbReference type="KEGG" id="vpy:HZI73_17310"/>
<dbReference type="PANTHER" id="PTHR11040">
    <property type="entry name" value="ZINC/IRON TRANSPORTER"/>
    <property type="match status" value="1"/>
</dbReference>
<accession>A0A8J8MMC7</accession>
<dbReference type="InterPro" id="IPR003689">
    <property type="entry name" value="ZIP"/>
</dbReference>
<evidence type="ECO:0000256" key="7">
    <source>
        <dbReference type="ARBA" id="ARBA00023136"/>
    </source>
</evidence>
<dbReference type="GO" id="GO:0005385">
    <property type="term" value="F:zinc ion transmembrane transporter activity"/>
    <property type="evidence" value="ECO:0007669"/>
    <property type="project" value="TreeGrafter"/>
</dbReference>
<feature type="transmembrane region" description="Helical" evidence="8">
    <location>
        <begin position="135"/>
        <end position="156"/>
    </location>
</feature>
<evidence type="ECO:0000256" key="3">
    <source>
        <dbReference type="ARBA" id="ARBA00022475"/>
    </source>
</evidence>
<dbReference type="EMBL" id="CP058649">
    <property type="protein sequence ID" value="QUI23943.1"/>
    <property type="molecule type" value="Genomic_DNA"/>
</dbReference>
<name>A0A8J8MMC7_9FIRM</name>
<evidence type="ECO:0000256" key="6">
    <source>
        <dbReference type="ARBA" id="ARBA00022989"/>
    </source>
</evidence>
<dbReference type="Pfam" id="PF02535">
    <property type="entry name" value="Zip"/>
    <property type="match status" value="1"/>
</dbReference>
<evidence type="ECO:0000313" key="9">
    <source>
        <dbReference type="EMBL" id="QUI23943.1"/>
    </source>
</evidence>
<keyword evidence="4 8" id="KW-0812">Transmembrane</keyword>
<evidence type="ECO:0000256" key="1">
    <source>
        <dbReference type="ARBA" id="ARBA00004651"/>
    </source>
</evidence>
<feature type="transmembrane region" description="Helical" evidence="8">
    <location>
        <begin position="63"/>
        <end position="84"/>
    </location>
</feature>
<feature type="transmembrane region" description="Helical" evidence="8">
    <location>
        <begin position="6"/>
        <end position="27"/>
    </location>
</feature>
<dbReference type="AlphaFoldDB" id="A0A8J8MMC7"/>
<evidence type="ECO:0000256" key="8">
    <source>
        <dbReference type="SAM" id="Phobius"/>
    </source>
</evidence>
<evidence type="ECO:0000256" key="2">
    <source>
        <dbReference type="ARBA" id="ARBA00006939"/>
    </source>
</evidence>
<proteinExistence type="inferred from homology"/>
<feature type="transmembrane region" description="Helical" evidence="8">
    <location>
        <begin position="163"/>
        <end position="187"/>
    </location>
</feature>
<evidence type="ECO:0000256" key="4">
    <source>
        <dbReference type="ARBA" id="ARBA00022692"/>
    </source>
</evidence>
<feature type="transmembrane region" description="Helical" evidence="8">
    <location>
        <begin position="193"/>
        <end position="210"/>
    </location>
</feature>
<evidence type="ECO:0000313" key="10">
    <source>
        <dbReference type="Proteomes" id="UP000683246"/>
    </source>
</evidence>
<comment type="subcellular location">
    <subcellularLocation>
        <location evidence="1">Cell membrane</location>
        <topology evidence="1">Multi-pass membrane protein</topology>
    </subcellularLocation>
</comment>
<keyword evidence="6 8" id="KW-1133">Transmembrane helix</keyword>
<dbReference type="PANTHER" id="PTHR11040:SF211">
    <property type="entry name" value="ZINC TRANSPORTER ZIP11"/>
    <property type="match status" value="1"/>
</dbReference>
<dbReference type="Proteomes" id="UP000683246">
    <property type="component" value="Chromosome"/>
</dbReference>
<organism evidence="9 10">
    <name type="scientific">Vallitalea pronyensis</name>
    <dbReference type="NCBI Taxonomy" id="1348613"/>
    <lineage>
        <taxon>Bacteria</taxon>
        <taxon>Bacillati</taxon>
        <taxon>Bacillota</taxon>
        <taxon>Clostridia</taxon>
        <taxon>Lachnospirales</taxon>
        <taxon>Vallitaleaceae</taxon>
        <taxon>Vallitalea</taxon>
    </lineage>
</organism>
<keyword evidence="5" id="KW-0862">Zinc</keyword>
<comment type="similarity">
    <text evidence="2">Belongs to the ZIP transporter (TC 2.A.5) family.</text>
</comment>
<protein>
    <submittedName>
        <fullName evidence="9">ZIP family metal transporter</fullName>
    </submittedName>
</protein>
<dbReference type="RefSeq" id="WP_212694633.1">
    <property type="nucleotide sequence ID" value="NZ_CP058649.1"/>
</dbReference>